<protein>
    <recommendedName>
        <fullName evidence="3">FeoB-associated Cys-rich membrane protein</fullName>
    </recommendedName>
</protein>
<reference evidence="1 2" key="1">
    <citation type="journal article" date="2013" name="Genome Announc.">
        <title>Genome Sequence of Sporolactobacillus laevolacticus DSM442, an Efficient Polymer-Grade D-Lactate Producer from Agricultural Waste Cottonseed as a Nitrogen Source.</title>
        <authorList>
            <person name="Wang H."/>
            <person name="Wang L."/>
            <person name="Ju J."/>
            <person name="Yu B."/>
            <person name="Ma Y."/>
        </authorList>
    </citation>
    <scope>NUCLEOTIDE SEQUENCE [LARGE SCALE GENOMIC DNA]</scope>
    <source>
        <strain evidence="1 2">DSM 442</strain>
    </source>
</reference>
<evidence type="ECO:0000313" key="2">
    <source>
        <dbReference type="Proteomes" id="UP000018296"/>
    </source>
</evidence>
<evidence type="ECO:0008006" key="3">
    <source>
        <dbReference type="Google" id="ProtNLM"/>
    </source>
</evidence>
<name>V6IWZ2_9BACL</name>
<comment type="caution">
    <text evidence="1">The sequence shown here is derived from an EMBL/GenBank/DDBJ whole genome shotgun (WGS) entry which is preliminary data.</text>
</comment>
<dbReference type="EMBL" id="AWTC01000009">
    <property type="protein sequence ID" value="EST11775.1"/>
    <property type="molecule type" value="Genomic_DNA"/>
</dbReference>
<dbReference type="RefSeq" id="WP_023510281.1">
    <property type="nucleotide sequence ID" value="NZ_AWTC01000009.1"/>
</dbReference>
<accession>V6IWZ2</accession>
<dbReference type="OrthoDB" id="9934810at2"/>
<gene>
    <name evidence="1" type="ORF">P343_10140</name>
</gene>
<dbReference type="STRING" id="1395513.P343_10140"/>
<sequence>MNLPTILVLLLLISLYALAIRYVRRNKSACTDCGLSGACPIKDLRKNAMNRQCAVAVEAKQKPTLSELKMMIRKE</sequence>
<dbReference type="Proteomes" id="UP000018296">
    <property type="component" value="Unassembled WGS sequence"/>
</dbReference>
<dbReference type="AlphaFoldDB" id="V6IWZ2"/>
<proteinExistence type="predicted"/>
<keyword evidence="2" id="KW-1185">Reference proteome</keyword>
<organism evidence="1 2">
    <name type="scientific">Sporolactobacillus laevolacticus DSM 442</name>
    <dbReference type="NCBI Taxonomy" id="1395513"/>
    <lineage>
        <taxon>Bacteria</taxon>
        <taxon>Bacillati</taxon>
        <taxon>Bacillota</taxon>
        <taxon>Bacilli</taxon>
        <taxon>Bacillales</taxon>
        <taxon>Sporolactobacillaceae</taxon>
        <taxon>Sporolactobacillus</taxon>
    </lineage>
</organism>
<evidence type="ECO:0000313" key="1">
    <source>
        <dbReference type="EMBL" id="EST11775.1"/>
    </source>
</evidence>